<sequence length="279" mass="30877">MTYLKVDLHCHSTRSDGVLLPEQVATRAYENGVQMWALTDHDELSGIPSARSTAEDLGMRFINGVEISTTWAGITVHIVGLNFDAEHPALRDNLDQLRTGRLARAHRIAEALAEQGVEGAYEGALKFAANPAMLSRTHFARYLVQAGYCEHIQQAFNRWLADGKPASVPMQWATLEQAVSWIRAAGGVAVIAHPGRYKYTALQFQSLFEYFKELGGVGIEVLTGSHTLEDYKTYAKVAKHYGFLVSCGSDFHGPSEGQIDLGHLPPLPEGLTPIWKDWW</sequence>
<dbReference type="InterPro" id="IPR004013">
    <property type="entry name" value="PHP_dom"/>
</dbReference>
<keyword evidence="3" id="KW-1185">Reference proteome</keyword>
<dbReference type="EMBL" id="JAJHNU010000001">
    <property type="protein sequence ID" value="MDN4121102.1"/>
    <property type="molecule type" value="Genomic_DNA"/>
</dbReference>
<dbReference type="PANTHER" id="PTHR42924:SF3">
    <property type="entry name" value="POLYMERASE_HISTIDINOL PHOSPHATASE N-TERMINAL DOMAIN-CONTAINING PROTEIN"/>
    <property type="match status" value="1"/>
</dbReference>
<evidence type="ECO:0000313" key="2">
    <source>
        <dbReference type="EMBL" id="MDN4121102.1"/>
    </source>
</evidence>
<dbReference type="RefSeq" id="WP_266124736.1">
    <property type="nucleotide sequence ID" value="NZ_JAJHNU010000001.1"/>
</dbReference>
<accession>A0ABT8EIK9</accession>
<dbReference type="PANTHER" id="PTHR42924">
    <property type="entry name" value="EXONUCLEASE"/>
    <property type="match status" value="1"/>
</dbReference>
<dbReference type="InterPro" id="IPR003141">
    <property type="entry name" value="Pol/His_phosphatase_N"/>
</dbReference>
<dbReference type="Proteomes" id="UP001168613">
    <property type="component" value="Unassembled WGS sequence"/>
</dbReference>
<reference evidence="2" key="1">
    <citation type="submission" date="2021-11" db="EMBL/GenBank/DDBJ databases">
        <title>Draft genome sequence of Alcaligenes endophyticus type strain CCUG 75668T.</title>
        <authorList>
            <person name="Salva-Serra F."/>
            <person name="Duran R.E."/>
            <person name="Seeger M."/>
            <person name="Moore E.R.B."/>
            <person name="Jaen-Luchoro D."/>
        </authorList>
    </citation>
    <scope>NUCLEOTIDE SEQUENCE</scope>
    <source>
        <strain evidence="2">CCUG 75668</strain>
    </source>
</reference>
<dbReference type="InterPro" id="IPR016195">
    <property type="entry name" value="Pol/histidinol_Pase-like"/>
</dbReference>
<dbReference type="Pfam" id="PF02811">
    <property type="entry name" value="PHP"/>
    <property type="match status" value="1"/>
</dbReference>
<dbReference type="SUPFAM" id="SSF89550">
    <property type="entry name" value="PHP domain-like"/>
    <property type="match status" value="1"/>
</dbReference>
<name>A0ABT8EIK9_9BURK</name>
<evidence type="ECO:0000259" key="1">
    <source>
        <dbReference type="SMART" id="SM00481"/>
    </source>
</evidence>
<proteinExistence type="predicted"/>
<organism evidence="2 3">
    <name type="scientific">Alcaligenes endophyticus</name>
    <dbReference type="NCBI Taxonomy" id="1929088"/>
    <lineage>
        <taxon>Bacteria</taxon>
        <taxon>Pseudomonadati</taxon>
        <taxon>Pseudomonadota</taxon>
        <taxon>Betaproteobacteria</taxon>
        <taxon>Burkholderiales</taxon>
        <taxon>Alcaligenaceae</taxon>
        <taxon>Alcaligenes</taxon>
    </lineage>
</organism>
<dbReference type="SMART" id="SM00481">
    <property type="entry name" value="POLIIIAc"/>
    <property type="match status" value="1"/>
</dbReference>
<dbReference type="InterPro" id="IPR052018">
    <property type="entry name" value="PHP_domain"/>
</dbReference>
<dbReference type="Gene3D" id="3.20.20.140">
    <property type="entry name" value="Metal-dependent hydrolases"/>
    <property type="match status" value="1"/>
</dbReference>
<dbReference type="Gene3D" id="1.10.150.650">
    <property type="match status" value="1"/>
</dbReference>
<comment type="caution">
    <text evidence="2">The sequence shown here is derived from an EMBL/GenBank/DDBJ whole genome shotgun (WGS) entry which is preliminary data.</text>
</comment>
<feature type="domain" description="Polymerase/histidinol phosphatase N-terminal" evidence="1">
    <location>
        <begin position="6"/>
        <end position="71"/>
    </location>
</feature>
<protein>
    <submittedName>
        <fullName evidence="2">PHP domain-containing protein</fullName>
    </submittedName>
</protein>
<evidence type="ECO:0000313" key="3">
    <source>
        <dbReference type="Proteomes" id="UP001168613"/>
    </source>
</evidence>
<dbReference type="CDD" id="cd07438">
    <property type="entry name" value="PHP_HisPPase_AMP"/>
    <property type="match status" value="1"/>
</dbReference>
<gene>
    <name evidence="2" type="ORF">LMS43_07360</name>
</gene>